<dbReference type="PANTHER" id="PTHR13754">
    <property type="entry name" value="METALLO-BETA-LACTAMASE SUPERFAMILY PROTEIN"/>
    <property type="match status" value="1"/>
</dbReference>
<dbReference type="InterPro" id="IPR052926">
    <property type="entry name" value="Metallo-beta-lactamase_dom"/>
</dbReference>
<dbReference type="EMBL" id="FSRC01000002">
    <property type="protein sequence ID" value="SIO02160.1"/>
    <property type="molecule type" value="Genomic_DNA"/>
</dbReference>
<dbReference type="PANTHER" id="PTHR13754:SF13">
    <property type="entry name" value="METALLO-BETA-LACTAMASE SUPERFAMILY PROTEIN (AFU_ORTHOLOGUE AFUA_3G07630)"/>
    <property type="match status" value="1"/>
</dbReference>
<keyword evidence="3" id="KW-1185">Reference proteome</keyword>
<name>A0A1N6G3T1_9BACT</name>
<dbReference type="GO" id="GO:0016740">
    <property type="term" value="F:transferase activity"/>
    <property type="evidence" value="ECO:0007669"/>
    <property type="project" value="TreeGrafter"/>
</dbReference>
<evidence type="ECO:0000313" key="2">
    <source>
        <dbReference type="EMBL" id="SIO02160.1"/>
    </source>
</evidence>
<accession>A0A1N6G3T1</accession>
<dbReference type="InterPro" id="IPR036866">
    <property type="entry name" value="RibonucZ/Hydroxyglut_hydro"/>
</dbReference>
<evidence type="ECO:0000313" key="3">
    <source>
        <dbReference type="Proteomes" id="UP000185221"/>
    </source>
</evidence>
<dbReference type="InterPro" id="IPR041712">
    <property type="entry name" value="DHPS-like_MBL-fold"/>
</dbReference>
<feature type="domain" description="Metallo-beta-lactamase" evidence="1">
    <location>
        <begin position="52"/>
        <end position="113"/>
    </location>
</feature>
<reference evidence="3" key="1">
    <citation type="submission" date="2016-11" db="EMBL/GenBank/DDBJ databases">
        <authorList>
            <person name="Varghese N."/>
            <person name="Submissions S."/>
        </authorList>
    </citation>
    <scope>NUCLEOTIDE SEQUENCE [LARGE SCALE GENOMIC DNA]</scope>
    <source>
        <strain evidence="3">DSM 15292</strain>
    </source>
</reference>
<dbReference type="SUPFAM" id="SSF56281">
    <property type="entry name" value="Metallo-hydrolase/oxidoreductase"/>
    <property type="match status" value="1"/>
</dbReference>
<dbReference type="STRING" id="226505.SAMN05444394_2944"/>
<organism evidence="2 3">
    <name type="scientific">Algoriphagus halophilus</name>
    <dbReference type="NCBI Taxonomy" id="226505"/>
    <lineage>
        <taxon>Bacteria</taxon>
        <taxon>Pseudomonadati</taxon>
        <taxon>Bacteroidota</taxon>
        <taxon>Cytophagia</taxon>
        <taxon>Cytophagales</taxon>
        <taxon>Cyclobacteriaceae</taxon>
        <taxon>Algoriphagus</taxon>
    </lineage>
</organism>
<dbReference type="OrthoDB" id="9802248at2"/>
<dbReference type="Gene3D" id="3.60.15.10">
    <property type="entry name" value="Ribonuclease Z/Hydroxyacylglutathione hydrolase-like"/>
    <property type="match status" value="1"/>
</dbReference>
<dbReference type="Pfam" id="PF00753">
    <property type="entry name" value="Lactamase_B"/>
    <property type="match status" value="1"/>
</dbReference>
<protein>
    <submittedName>
        <fullName evidence="2">7,8-dihydropterin-6-yl-methyl-4-(Beta-D-ribofuranosyl)aminobenzene 5'-phosphate synthase</fullName>
    </submittedName>
</protein>
<gene>
    <name evidence="2" type="ORF">SAMN05444394_2944</name>
</gene>
<sequence length="318" mass="35109">MVIRKYLALLLLIILNTNLLFGQQEDHSVSQLKVTTLSTMLVNLKGVGEWGYSALIEVDGKKILFDTGAKPETVLQNAREMDIDLSDVEDVLLSHNHWDHIGGLLTLRQELKKQNPNALKRIHVGEGIFSKRVNSENTILAIREELEADGVEFYIYENQQELFPGVWITGPINRIHNERNWSGNGKIETASGLVEDTIPEDQSLVINTKNGLVLISGCGHAGLINTLDHIVANSEEEKVFAIIGGFHLFNASEEHLNWTASKLRDFGVSKIIGAHCTGINSLYTLRGLLELDRSDAVVGSVGDVFDLQNGIKAGPIAR</sequence>
<dbReference type="AlphaFoldDB" id="A0A1N6G3T1"/>
<dbReference type="InterPro" id="IPR001279">
    <property type="entry name" value="Metallo-B-lactamas"/>
</dbReference>
<dbReference type="Proteomes" id="UP000185221">
    <property type="component" value="Unassembled WGS sequence"/>
</dbReference>
<dbReference type="CDD" id="cd07713">
    <property type="entry name" value="DHPS-like_MBL-fold"/>
    <property type="match status" value="1"/>
</dbReference>
<proteinExistence type="predicted"/>
<evidence type="ECO:0000259" key="1">
    <source>
        <dbReference type="Pfam" id="PF00753"/>
    </source>
</evidence>